<gene>
    <name evidence="1" type="ORF">BCR34DRAFT_66382</name>
</gene>
<reference evidence="1 2" key="1">
    <citation type="submission" date="2016-07" db="EMBL/GenBank/DDBJ databases">
        <title>Pervasive Adenine N6-methylation of Active Genes in Fungi.</title>
        <authorList>
            <consortium name="DOE Joint Genome Institute"/>
            <person name="Mondo S.J."/>
            <person name="Dannebaum R.O."/>
            <person name="Kuo R.C."/>
            <person name="Labutti K."/>
            <person name="Haridas S."/>
            <person name="Kuo A."/>
            <person name="Salamov A."/>
            <person name="Ahrendt S.R."/>
            <person name="Lipzen A."/>
            <person name="Sullivan W."/>
            <person name="Andreopoulos W.B."/>
            <person name="Clum A."/>
            <person name="Lindquist E."/>
            <person name="Daum C."/>
            <person name="Ramamoorthy G.K."/>
            <person name="Gryganskyi A."/>
            <person name="Culley D."/>
            <person name="Magnuson J.K."/>
            <person name="James T.Y."/>
            <person name="O'Malley M.A."/>
            <person name="Stajich J.E."/>
            <person name="Spatafora J.W."/>
            <person name="Visel A."/>
            <person name="Grigoriev I.V."/>
        </authorList>
    </citation>
    <scope>NUCLEOTIDE SEQUENCE [LARGE SCALE GENOMIC DNA]</scope>
    <source>
        <strain evidence="1 2">CBS 115471</strain>
    </source>
</reference>
<evidence type="ECO:0000313" key="1">
    <source>
        <dbReference type="EMBL" id="ORY03859.1"/>
    </source>
</evidence>
<comment type="caution">
    <text evidence="1">The sequence shown here is derived from an EMBL/GenBank/DDBJ whole genome shotgun (WGS) entry which is preliminary data.</text>
</comment>
<dbReference type="EMBL" id="MCFA01000142">
    <property type="protein sequence ID" value="ORY03859.1"/>
    <property type="molecule type" value="Genomic_DNA"/>
</dbReference>
<name>A0A1Y1Z0W3_9PLEO</name>
<dbReference type="AlphaFoldDB" id="A0A1Y1Z0W3"/>
<evidence type="ECO:0000313" key="2">
    <source>
        <dbReference type="Proteomes" id="UP000193144"/>
    </source>
</evidence>
<organism evidence="1 2">
    <name type="scientific">Clohesyomyces aquaticus</name>
    <dbReference type="NCBI Taxonomy" id="1231657"/>
    <lineage>
        <taxon>Eukaryota</taxon>
        <taxon>Fungi</taxon>
        <taxon>Dikarya</taxon>
        <taxon>Ascomycota</taxon>
        <taxon>Pezizomycotina</taxon>
        <taxon>Dothideomycetes</taxon>
        <taxon>Pleosporomycetidae</taxon>
        <taxon>Pleosporales</taxon>
        <taxon>Lindgomycetaceae</taxon>
        <taxon>Clohesyomyces</taxon>
    </lineage>
</organism>
<sequence>MGELQLQMAVPGQLCLAPRLSFADPAPPFAARQPGTSNLPHENQPPLQAYAISFSHAFRFPTMVLVIAGDPFAGIDELDESTIAADFVPTPARLSHHRITATRHLRRGHRLLPQQRRQRNILRVQSPLSLRWPFLVLSYRMQETTLTLATNRWSLSGSDASSIPCPSSLAAYRNNPDPTDNPNCSQTECYTSSGWRQGCMLCPGHPIPVRNKQWDN</sequence>
<dbReference type="Proteomes" id="UP000193144">
    <property type="component" value="Unassembled WGS sequence"/>
</dbReference>
<accession>A0A1Y1Z0W3</accession>
<keyword evidence="2" id="KW-1185">Reference proteome</keyword>
<proteinExistence type="predicted"/>
<protein>
    <submittedName>
        <fullName evidence="1">Uncharacterized protein</fullName>
    </submittedName>
</protein>